<dbReference type="InterPro" id="IPR015500">
    <property type="entry name" value="Peptidase_S8_subtilisin-rel"/>
</dbReference>
<dbReference type="Pfam" id="PF17766">
    <property type="entry name" value="fn3_6"/>
    <property type="match status" value="1"/>
</dbReference>
<feature type="active site" description="Charge relay system" evidence="9 10">
    <location>
        <position position="211"/>
    </location>
</feature>
<feature type="domain" description="PA" evidence="14">
    <location>
        <begin position="391"/>
        <end position="453"/>
    </location>
</feature>
<dbReference type="Gene3D" id="2.60.40.2310">
    <property type="match status" value="1"/>
</dbReference>
<dbReference type="GO" id="GO:0048731">
    <property type="term" value="P:system development"/>
    <property type="evidence" value="ECO:0007669"/>
    <property type="project" value="UniProtKB-ARBA"/>
</dbReference>
<protein>
    <submittedName>
        <fullName evidence="17">Subtilisin-like protease</fullName>
    </submittedName>
</protein>
<evidence type="ECO:0000256" key="4">
    <source>
        <dbReference type="ARBA" id="ARBA00022670"/>
    </source>
</evidence>
<dbReference type="GO" id="GO:0004252">
    <property type="term" value="F:serine-type endopeptidase activity"/>
    <property type="evidence" value="ECO:0007669"/>
    <property type="project" value="UniProtKB-UniRule"/>
</dbReference>
<dbReference type="PROSITE" id="PS00138">
    <property type="entry name" value="SUBTILASE_SER"/>
    <property type="match status" value="1"/>
</dbReference>
<dbReference type="CDD" id="cd02120">
    <property type="entry name" value="PA_subtilisin_like"/>
    <property type="match status" value="1"/>
</dbReference>
<evidence type="ECO:0000313" key="18">
    <source>
        <dbReference type="Proteomes" id="UP000594638"/>
    </source>
</evidence>
<dbReference type="FunFam" id="3.30.70.80:FF:000003">
    <property type="entry name" value="Subtilisin-like protease SBT1.9"/>
    <property type="match status" value="1"/>
</dbReference>
<evidence type="ECO:0000259" key="13">
    <source>
        <dbReference type="Pfam" id="PF00082"/>
    </source>
</evidence>
<dbReference type="Gene3D" id="3.40.50.200">
    <property type="entry name" value="Peptidase S8/S53 domain"/>
    <property type="match status" value="1"/>
</dbReference>
<feature type="active site" description="Charge relay system" evidence="9 10">
    <location>
        <position position="141"/>
    </location>
</feature>
<dbReference type="GO" id="GO:0005576">
    <property type="term" value="C:extracellular region"/>
    <property type="evidence" value="ECO:0007669"/>
    <property type="project" value="UniProtKB-SubCell"/>
</dbReference>
<comment type="caution">
    <text evidence="17">The sequence shown here is derived from an EMBL/GenBank/DDBJ whole genome shotgun (WGS) entry which is preliminary data.</text>
</comment>
<dbReference type="SUPFAM" id="SSF54897">
    <property type="entry name" value="Protease propeptides/inhibitors"/>
    <property type="match status" value="1"/>
</dbReference>
<dbReference type="FunFam" id="3.50.30.30:FF:000005">
    <property type="entry name" value="subtilisin-like protease SBT1.5"/>
    <property type="match status" value="1"/>
</dbReference>
<accession>A0A8S0Q0H6</accession>
<evidence type="ECO:0000313" key="17">
    <source>
        <dbReference type="EMBL" id="CAA2960973.1"/>
    </source>
</evidence>
<dbReference type="InterPro" id="IPR037045">
    <property type="entry name" value="S8pro/Inhibitor_I9_sf"/>
</dbReference>
<evidence type="ECO:0000259" key="15">
    <source>
        <dbReference type="Pfam" id="PF05922"/>
    </source>
</evidence>
<evidence type="ECO:0000256" key="3">
    <source>
        <dbReference type="ARBA" id="ARBA00022525"/>
    </source>
</evidence>
<dbReference type="Pfam" id="PF00082">
    <property type="entry name" value="Peptidase_S8"/>
    <property type="match status" value="1"/>
</dbReference>
<dbReference type="Pfam" id="PF05922">
    <property type="entry name" value="Inhibitor_I9"/>
    <property type="match status" value="1"/>
</dbReference>
<dbReference type="PRINTS" id="PR00723">
    <property type="entry name" value="SUBTILISIN"/>
</dbReference>
<dbReference type="SUPFAM" id="SSF52743">
    <property type="entry name" value="Subtilisin-like"/>
    <property type="match status" value="1"/>
</dbReference>
<dbReference type="InterPro" id="IPR045051">
    <property type="entry name" value="SBT"/>
</dbReference>
<keyword evidence="6 10" id="KW-0378">Hydrolase</keyword>
<feature type="domain" description="Peptidase S8/S53" evidence="13">
    <location>
        <begin position="133"/>
        <end position="583"/>
    </location>
</feature>
<gene>
    <name evidence="17" type="ORF">OLEA9_A038454</name>
</gene>
<evidence type="ECO:0000256" key="11">
    <source>
        <dbReference type="SAM" id="MobiDB-lite"/>
    </source>
</evidence>
<dbReference type="EMBL" id="CACTIH010000477">
    <property type="protein sequence ID" value="CAA2960973.1"/>
    <property type="molecule type" value="Genomic_DNA"/>
</dbReference>
<dbReference type="CDD" id="cd04852">
    <property type="entry name" value="Peptidases_S8_3"/>
    <property type="match status" value="1"/>
</dbReference>
<evidence type="ECO:0000259" key="16">
    <source>
        <dbReference type="Pfam" id="PF17766"/>
    </source>
</evidence>
<comment type="subcellular location">
    <subcellularLocation>
        <location evidence="1">Secreted</location>
    </subcellularLocation>
</comment>
<dbReference type="Pfam" id="PF02225">
    <property type="entry name" value="PA"/>
    <property type="match status" value="1"/>
</dbReference>
<evidence type="ECO:0000256" key="2">
    <source>
        <dbReference type="ARBA" id="ARBA00011073"/>
    </source>
</evidence>
<feature type="domain" description="Subtilisin-like protease fibronectin type-III" evidence="16">
    <location>
        <begin position="654"/>
        <end position="753"/>
    </location>
</feature>
<dbReference type="InterPro" id="IPR023828">
    <property type="entry name" value="Peptidase_S8_Ser-AS"/>
</dbReference>
<evidence type="ECO:0000256" key="9">
    <source>
        <dbReference type="PIRSR" id="PIRSR615500-1"/>
    </source>
</evidence>
<evidence type="ECO:0000256" key="12">
    <source>
        <dbReference type="SAM" id="SignalP"/>
    </source>
</evidence>
<feature type="chain" id="PRO_5035864986" evidence="12">
    <location>
        <begin position="24"/>
        <end position="760"/>
    </location>
</feature>
<dbReference type="Gramene" id="OE9A038454T1">
    <property type="protein sequence ID" value="OE9A038454C1"/>
    <property type="gene ID" value="OE9A038454"/>
</dbReference>
<dbReference type="Gene3D" id="3.30.70.80">
    <property type="entry name" value="Peptidase S8 propeptide/proteinase inhibitor I9"/>
    <property type="match status" value="1"/>
</dbReference>
<dbReference type="InterPro" id="IPR003137">
    <property type="entry name" value="PA_domain"/>
</dbReference>
<feature type="signal peptide" evidence="12">
    <location>
        <begin position="1"/>
        <end position="23"/>
    </location>
</feature>
<dbReference type="InterPro" id="IPR000209">
    <property type="entry name" value="Peptidase_S8/S53_dom"/>
</dbReference>
<sequence>MESSSAIWIFVIVSALFLQSCFAKKTYIVQMKHHQKPSSYSTNSEWYADSLQSFTSATSDSVLYTYDTAYHGFAVALDEAEADSLRESDAVLGVYEDTVYTLHITRTPEFLGLDDERGTWAGHTLQELNQAAQDVIIGVLDTGVWPESKSFDDTNMPAVPSRWRGKCDVADDFDPKIHCNKKLIGARFFSRGYNMASGGKEAQSPRDEEGHGTHTASTAAGSQVANASLLGYASGNARGMAPHARVATYKVCWKTGCFGSDILAGMEQAILDGVDVLSLSLGGGSVPYYRDTIAIGAFAAMEKGILVSCSAGNSGPAKSTLANVAPWIMTVGAGTLDRDFPAYATLGNGQKFTGVSLYSGRGMGKTMVEMFYSKGSNNSSNLCLEGSLDPAIVRGKVVVCDRGINARVEKGTVVRDAGGVGMILANTAASGEELVADSHLLPAMEVGRKVGDIIREYVKTDKKPMAIISFGGTTLNVKPSPVVAAFSSRGPNTVTPQILKPDVIGPGVNILAAWSESVGPTGLEQDTRKTSFNIMSGTSMSCPHISGLAALLKAAHPDWSSSMIKSALMTTAYTHDNTNSPLRDAADNSYSNAWAHGAGHVDPQKALSPGLVYEITPQGYIGFLCSLGYATEHIQTIVKRPNITCSRKSSDPGQLNYPSFSVLFGKSRVVRYSRELTNVGAAGSIYQVAVQVPASVTATVEPARLVFGNVGDKQRYTVTFVSKKGLNQFVDRNAAFGSISWNNAQHQVKSPVSFSWTRTL</sequence>
<keyword evidence="18" id="KW-1185">Reference proteome</keyword>
<keyword evidence="5 12" id="KW-0732">Signal</keyword>
<evidence type="ECO:0000256" key="8">
    <source>
        <dbReference type="ARBA" id="ARBA00023180"/>
    </source>
</evidence>
<keyword evidence="7 10" id="KW-0720">Serine protease</keyword>
<keyword evidence="8" id="KW-0325">Glycoprotein</keyword>
<dbReference type="InterPro" id="IPR041469">
    <property type="entry name" value="Subtilisin-like_FN3"/>
</dbReference>
<proteinExistence type="inferred from homology"/>
<keyword evidence="3" id="KW-0964">Secreted</keyword>
<dbReference type="GO" id="GO:0006508">
    <property type="term" value="P:proteolysis"/>
    <property type="evidence" value="ECO:0007669"/>
    <property type="project" value="UniProtKB-KW"/>
</dbReference>
<evidence type="ECO:0000259" key="14">
    <source>
        <dbReference type="Pfam" id="PF02225"/>
    </source>
</evidence>
<evidence type="ECO:0000256" key="6">
    <source>
        <dbReference type="ARBA" id="ARBA00022801"/>
    </source>
</evidence>
<dbReference type="InterPro" id="IPR010259">
    <property type="entry name" value="S8pro/Inhibitor_I9"/>
</dbReference>
<evidence type="ECO:0000256" key="10">
    <source>
        <dbReference type="PROSITE-ProRule" id="PRU01240"/>
    </source>
</evidence>
<name>A0A8S0Q0H6_OLEEU</name>
<feature type="compositionally biased region" description="Basic and acidic residues" evidence="11">
    <location>
        <begin position="203"/>
        <end position="212"/>
    </location>
</feature>
<comment type="similarity">
    <text evidence="2 10">Belongs to the peptidase S8 family.</text>
</comment>
<keyword evidence="4 10" id="KW-0645">Protease</keyword>
<dbReference type="OrthoDB" id="206201at2759"/>
<evidence type="ECO:0000256" key="1">
    <source>
        <dbReference type="ARBA" id="ARBA00004613"/>
    </source>
</evidence>
<evidence type="ECO:0000256" key="5">
    <source>
        <dbReference type="ARBA" id="ARBA00022729"/>
    </source>
</evidence>
<feature type="region of interest" description="Disordered" evidence="11">
    <location>
        <begin position="197"/>
        <end position="218"/>
    </location>
</feature>
<dbReference type="Gene3D" id="3.50.30.30">
    <property type="match status" value="1"/>
</dbReference>
<reference evidence="17 18" key="1">
    <citation type="submission" date="2019-12" db="EMBL/GenBank/DDBJ databases">
        <authorList>
            <person name="Alioto T."/>
            <person name="Alioto T."/>
            <person name="Gomez Garrido J."/>
        </authorList>
    </citation>
    <scope>NUCLEOTIDE SEQUENCE [LARGE SCALE GENOMIC DNA]</scope>
</reference>
<dbReference type="PROSITE" id="PS51892">
    <property type="entry name" value="SUBTILASE"/>
    <property type="match status" value="1"/>
</dbReference>
<dbReference type="InterPro" id="IPR036852">
    <property type="entry name" value="Peptidase_S8/S53_dom_sf"/>
</dbReference>
<dbReference type="PANTHER" id="PTHR10795">
    <property type="entry name" value="PROPROTEIN CONVERTASE SUBTILISIN/KEXIN"/>
    <property type="match status" value="1"/>
</dbReference>
<evidence type="ECO:0000256" key="7">
    <source>
        <dbReference type="ARBA" id="ARBA00022825"/>
    </source>
</evidence>
<dbReference type="AlphaFoldDB" id="A0A8S0Q0H6"/>
<feature type="domain" description="Inhibitor I9" evidence="15">
    <location>
        <begin position="26"/>
        <end position="103"/>
    </location>
</feature>
<dbReference type="InterPro" id="IPR034197">
    <property type="entry name" value="Peptidases_S8_3"/>
</dbReference>
<feature type="active site" description="Charge relay system" evidence="9 10">
    <location>
        <position position="539"/>
    </location>
</feature>
<organism evidence="17 18">
    <name type="scientific">Olea europaea subsp. europaea</name>
    <dbReference type="NCBI Taxonomy" id="158383"/>
    <lineage>
        <taxon>Eukaryota</taxon>
        <taxon>Viridiplantae</taxon>
        <taxon>Streptophyta</taxon>
        <taxon>Embryophyta</taxon>
        <taxon>Tracheophyta</taxon>
        <taxon>Spermatophyta</taxon>
        <taxon>Magnoliopsida</taxon>
        <taxon>eudicotyledons</taxon>
        <taxon>Gunneridae</taxon>
        <taxon>Pentapetalae</taxon>
        <taxon>asterids</taxon>
        <taxon>lamiids</taxon>
        <taxon>Lamiales</taxon>
        <taxon>Oleaceae</taxon>
        <taxon>Oleeae</taxon>
        <taxon>Olea</taxon>
    </lineage>
</organism>
<dbReference type="Proteomes" id="UP000594638">
    <property type="component" value="Unassembled WGS sequence"/>
</dbReference>
<dbReference type="FunFam" id="3.40.50.200:FF:000006">
    <property type="entry name" value="Subtilisin-like protease SBT1.5"/>
    <property type="match status" value="1"/>
</dbReference>